<dbReference type="PANTHER" id="PTHR43319">
    <property type="entry name" value="BETA-LACTAMASE-RELATED"/>
    <property type="match status" value="1"/>
</dbReference>
<dbReference type="STRING" id="29172.A0A0D8Y807"/>
<reference evidence="4" key="2">
    <citation type="journal article" date="2016" name="Sci. Rep.">
        <title>Dictyocaulus viviparus genome, variome and transcriptome elucidate lungworm biology and support future intervention.</title>
        <authorList>
            <person name="McNulty S.N."/>
            <person name="Strube C."/>
            <person name="Rosa B.A."/>
            <person name="Martin J.C."/>
            <person name="Tyagi R."/>
            <person name="Choi Y.J."/>
            <person name="Wang Q."/>
            <person name="Hallsworth Pepin K."/>
            <person name="Zhang X."/>
            <person name="Ozersky P."/>
            <person name="Wilson R.K."/>
            <person name="Sternberg P.W."/>
            <person name="Gasser R.B."/>
            <person name="Mitreva M."/>
        </authorList>
    </citation>
    <scope>NUCLEOTIDE SEQUENCE [LARGE SCALE GENOMIC DNA]</scope>
    <source>
        <strain evidence="4">HannoverDv2000</strain>
    </source>
</reference>
<organism evidence="3 4">
    <name type="scientific">Dictyocaulus viviparus</name>
    <name type="common">Bovine lungworm</name>
    <dbReference type="NCBI Taxonomy" id="29172"/>
    <lineage>
        <taxon>Eukaryota</taxon>
        <taxon>Metazoa</taxon>
        <taxon>Ecdysozoa</taxon>
        <taxon>Nematoda</taxon>
        <taxon>Chromadorea</taxon>
        <taxon>Rhabditida</taxon>
        <taxon>Rhabditina</taxon>
        <taxon>Rhabditomorpha</taxon>
        <taxon>Strongyloidea</taxon>
        <taxon>Metastrongylidae</taxon>
        <taxon>Dictyocaulus</taxon>
    </lineage>
</organism>
<name>A0A0D8Y807_DICVI</name>
<dbReference type="EMBL" id="KN716170">
    <property type="protein sequence ID" value="KJH52134.1"/>
    <property type="molecule type" value="Genomic_DNA"/>
</dbReference>
<evidence type="ECO:0000256" key="1">
    <source>
        <dbReference type="SAM" id="Phobius"/>
    </source>
</evidence>
<gene>
    <name evidence="3" type="ORF">DICVIV_01720</name>
</gene>
<dbReference type="PANTHER" id="PTHR43319:SF2">
    <property type="entry name" value="BETA-LACTAMASE-RELATED DOMAIN-CONTAINING PROTEIN"/>
    <property type="match status" value="1"/>
</dbReference>
<dbReference type="InterPro" id="IPR012338">
    <property type="entry name" value="Beta-lactam/transpept-like"/>
</dbReference>
<dbReference type="OrthoDB" id="5946976at2759"/>
<protein>
    <submittedName>
        <fullName evidence="3">Beta-lactamase</fullName>
    </submittedName>
</protein>
<feature type="transmembrane region" description="Helical" evidence="1">
    <location>
        <begin position="6"/>
        <end position="25"/>
    </location>
</feature>
<proteinExistence type="predicted"/>
<feature type="domain" description="Beta-lactamase-related" evidence="2">
    <location>
        <begin position="48"/>
        <end position="409"/>
    </location>
</feature>
<dbReference type="InterPro" id="IPR052907">
    <property type="entry name" value="Beta-lactamase/esterase"/>
</dbReference>
<dbReference type="Pfam" id="PF00144">
    <property type="entry name" value="Beta-lactamase"/>
    <property type="match status" value="1"/>
</dbReference>
<evidence type="ECO:0000259" key="2">
    <source>
        <dbReference type="Pfam" id="PF00144"/>
    </source>
</evidence>
<evidence type="ECO:0000313" key="4">
    <source>
        <dbReference type="Proteomes" id="UP000053766"/>
    </source>
</evidence>
<keyword evidence="4" id="KW-1185">Reference proteome</keyword>
<dbReference type="SUPFAM" id="SSF56601">
    <property type="entry name" value="beta-lactamase/transpeptidase-like"/>
    <property type="match status" value="1"/>
</dbReference>
<keyword evidence="1" id="KW-0472">Membrane</keyword>
<dbReference type="InterPro" id="IPR001466">
    <property type="entry name" value="Beta-lactam-related"/>
</dbReference>
<keyword evidence="1" id="KW-1133">Transmembrane helix</keyword>
<dbReference type="AlphaFoldDB" id="A0A0D8Y807"/>
<accession>A0A0D8Y807</accession>
<dbReference type="Gene3D" id="3.40.710.10">
    <property type="entry name" value="DD-peptidase/beta-lactamase superfamily"/>
    <property type="match status" value="1"/>
</dbReference>
<keyword evidence="1" id="KW-0812">Transmembrane</keyword>
<evidence type="ECO:0000313" key="3">
    <source>
        <dbReference type="EMBL" id="KJH52134.1"/>
    </source>
</evidence>
<sequence length="426" mass="48782">MGLLRYAVILGVIVIVVRFIMDALYTKYPLHFDGETVKEFDSVRKAFQQNFLDGWESEGASLAVFVKGNKVVDVWGGYADKQAARVWNKDTLTVVFSTTKAVAALCIAILADRGRLNYSDLVSKHWPGFSKNGKENITIEWVMSHMSGLPFLETMITEEMAFNHNLMRKVLEEEKPKFPPGTKSGYHAFTYGWLVDQIVRHTDEKRRGIGQFLREEITVPNGIDFHIGLNLSQEHRVARISLARVIDIISEVWYEPRSISLLYHYYTSSKNSSLHRMLHNLPWVDVTDKCTVNNPHQHEMEQAAAFGIGNARSLAIMFNMFINGRMVSEKTMSFLQQPVINETDLVFSNHLAKGHGFFYTPLKRTEDNTQMIHHPGHGCQQITMDLKNKVVIAYVTNGLKMGSFMRCRTYKRIHNAVYDILENSRK</sequence>
<reference evidence="3 4" key="1">
    <citation type="submission" date="2013-11" db="EMBL/GenBank/DDBJ databases">
        <title>Draft genome of the bovine lungworm Dictyocaulus viviparus.</title>
        <authorList>
            <person name="Mitreva M."/>
        </authorList>
    </citation>
    <scope>NUCLEOTIDE SEQUENCE [LARGE SCALE GENOMIC DNA]</scope>
    <source>
        <strain evidence="3 4">HannoverDv2000</strain>
    </source>
</reference>
<dbReference type="Proteomes" id="UP000053766">
    <property type="component" value="Unassembled WGS sequence"/>
</dbReference>